<name>A0AAD3RXD3_NEPGR</name>
<organism evidence="1 2">
    <name type="scientific">Nepenthes gracilis</name>
    <name type="common">Slender pitcher plant</name>
    <dbReference type="NCBI Taxonomy" id="150966"/>
    <lineage>
        <taxon>Eukaryota</taxon>
        <taxon>Viridiplantae</taxon>
        <taxon>Streptophyta</taxon>
        <taxon>Embryophyta</taxon>
        <taxon>Tracheophyta</taxon>
        <taxon>Spermatophyta</taxon>
        <taxon>Magnoliopsida</taxon>
        <taxon>eudicotyledons</taxon>
        <taxon>Gunneridae</taxon>
        <taxon>Pentapetalae</taxon>
        <taxon>Caryophyllales</taxon>
        <taxon>Nepenthaceae</taxon>
        <taxon>Nepenthes</taxon>
    </lineage>
</organism>
<protein>
    <submittedName>
        <fullName evidence="1">Uncharacterized protein</fullName>
    </submittedName>
</protein>
<gene>
    <name evidence="1" type="ORF">Nepgr_001182</name>
</gene>
<dbReference type="Proteomes" id="UP001279734">
    <property type="component" value="Unassembled WGS sequence"/>
</dbReference>
<dbReference type="AlphaFoldDB" id="A0AAD3RXD3"/>
<keyword evidence="2" id="KW-1185">Reference proteome</keyword>
<accession>A0AAD3RXD3</accession>
<reference evidence="1" key="1">
    <citation type="submission" date="2023-05" db="EMBL/GenBank/DDBJ databases">
        <title>Nepenthes gracilis genome sequencing.</title>
        <authorList>
            <person name="Fukushima K."/>
        </authorList>
    </citation>
    <scope>NUCLEOTIDE SEQUENCE</scope>
    <source>
        <strain evidence="1">SING2019-196</strain>
    </source>
</reference>
<sequence length="123" mass="13752">MSRLERQAVAASRQLGQEVDWRAICNRSGVEGTNGKVETNRSGGWQRATCAAAVKSNWTKGGERQMSSGGQQATWTNEEERKCRARGFKFEKSVGITLTEMVKSDGTIRYHFICCKCCRIEVL</sequence>
<dbReference type="EMBL" id="BSYO01000001">
    <property type="protein sequence ID" value="GMG99342.1"/>
    <property type="molecule type" value="Genomic_DNA"/>
</dbReference>
<proteinExistence type="predicted"/>
<evidence type="ECO:0000313" key="2">
    <source>
        <dbReference type="Proteomes" id="UP001279734"/>
    </source>
</evidence>
<evidence type="ECO:0000313" key="1">
    <source>
        <dbReference type="EMBL" id="GMG99342.1"/>
    </source>
</evidence>
<comment type="caution">
    <text evidence="1">The sequence shown here is derived from an EMBL/GenBank/DDBJ whole genome shotgun (WGS) entry which is preliminary data.</text>
</comment>